<feature type="transmembrane region" description="Helical" evidence="9">
    <location>
        <begin position="12"/>
        <end position="33"/>
    </location>
</feature>
<keyword evidence="3 9" id="KW-0812">Transmembrane</keyword>
<dbReference type="Pfam" id="PF00672">
    <property type="entry name" value="HAMP"/>
    <property type="match status" value="1"/>
</dbReference>
<dbReference type="InterPro" id="IPR004089">
    <property type="entry name" value="MCPsignal_dom"/>
</dbReference>
<protein>
    <submittedName>
        <fullName evidence="12">Methyl-accepting chemotaxis protein I (Serine chemoreceptor protein)</fullName>
    </submittedName>
</protein>
<accession>A0A1W1CXE1</accession>
<keyword evidence="4 9" id="KW-1133">Transmembrane helix</keyword>
<dbReference type="InterPro" id="IPR004010">
    <property type="entry name" value="Double_Cache_2"/>
</dbReference>
<dbReference type="CDD" id="cd06225">
    <property type="entry name" value="HAMP"/>
    <property type="match status" value="1"/>
</dbReference>
<dbReference type="SMART" id="SM01049">
    <property type="entry name" value="Cache_2"/>
    <property type="match status" value="2"/>
</dbReference>
<evidence type="ECO:0000256" key="3">
    <source>
        <dbReference type="ARBA" id="ARBA00022692"/>
    </source>
</evidence>
<dbReference type="Pfam" id="PF08269">
    <property type="entry name" value="dCache_2"/>
    <property type="match status" value="1"/>
</dbReference>
<evidence type="ECO:0000256" key="1">
    <source>
        <dbReference type="ARBA" id="ARBA00004651"/>
    </source>
</evidence>
<dbReference type="GO" id="GO:0007165">
    <property type="term" value="P:signal transduction"/>
    <property type="evidence" value="ECO:0007669"/>
    <property type="project" value="UniProtKB-KW"/>
</dbReference>
<evidence type="ECO:0000256" key="9">
    <source>
        <dbReference type="SAM" id="Phobius"/>
    </source>
</evidence>
<keyword evidence="8" id="KW-0175">Coiled coil</keyword>
<name>A0A1W1CXE1_9ZZZZ</name>
<evidence type="ECO:0000259" key="10">
    <source>
        <dbReference type="PROSITE" id="PS50111"/>
    </source>
</evidence>
<dbReference type="AlphaFoldDB" id="A0A1W1CXE1"/>
<dbReference type="PANTHER" id="PTHR32089">
    <property type="entry name" value="METHYL-ACCEPTING CHEMOTAXIS PROTEIN MCPB"/>
    <property type="match status" value="1"/>
</dbReference>
<dbReference type="PROSITE" id="PS50111">
    <property type="entry name" value="CHEMOTAXIS_TRANSDUC_2"/>
    <property type="match status" value="1"/>
</dbReference>
<proteinExistence type="inferred from homology"/>
<dbReference type="SMART" id="SM00304">
    <property type="entry name" value="HAMP"/>
    <property type="match status" value="1"/>
</dbReference>
<feature type="domain" description="HAMP" evidence="11">
    <location>
        <begin position="375"/>
        <end position="428"/>
    </location>
</feature>
<dbReference type="SMART" id="SM00283">
    <property type="entry name" value="MA"/>
    <property type="match status" value="1"/>
</dbReference>
<evidence type="ECO:0000256" key="5">
    <source>
        <dbReference type="ARBA" id="ARBA00023136"/>
    </source>
</evidence>
<feature type="domain" description="Methyl-accepting transducer" evidence="10">
    <location>
        <begin position="433"/>
        <end position="690"/>
    </location>
</feature>
<dbReference type="Gene3D" id="1.10.287.950">
    <property type="entry name" value="Methyl-accepting chemotaxis protein"/>
    <property type="match status" value="1"/>
</dbReference>
<dbReference type="InterPro" id="IPR003660">
    <property type="entry name" value="HAMP_dom"/>
</dbReference>
<sequence length="705" mass="78649">MKNLSIKTRVQLIILFTIIVVSLLFMMGSIISIEKITTNNIEKYKKEAYAQKEEELKNYVSIAMKTIESFYERTSQQKIEKEVEESLAMQTDFLFRIIEKEYKQNVATMSKKELEDHIKSIVKSARYGKNGYFWINDTKPRMVMHPLKPSLDGKDLSNFKDPNGVYLFDKMVAVTKKDGSGIVKYAWAKPGFDKPQPKISFVKLFKPYNWIIGTGAYVSDVTKTMQKKALQAVSEMRYGKNGYFWINNTEPKMLMHPFKPALVGKNLANVTDPNGVKVFDEIVKIATTHGSGILRFLWTKPNSETPEPKMAFVSLFKPWGWIIGTGEYIGDIEAKVQSMRRDALAEEHSLVIEIIIAAIVIAIILSLLVALIAKSSITRPLERFKAKIVAITSNNDLTQRVDTDAPLEIKEISESFNRLMDDFEGLIVTAKSAAQENASISNKLSESSLSVGKNVENSVEFMEDVNRQAISIQSEISNVVYEAQTSKEHITNANENLKIARDEINSLASAIHKSSENESELSLHMQTLSQDADEVKSILTVISDIAEQTNLLALNAAIEAARAGEHGRGFAVVADEVRKLAERTQKSLSEINATINVIVQAINDAASQMGNSSQSAQEVSELAKTVEDRIDATVMLVDDASHSSDQFVNDFEKSSKDVDIIAKNVNKVNDLSSANARSVEDIATASQHLNRLTNELNDKLSLFHT</sequence>
<dbReference type="InterPro" id="IPR033480">
    <property type="entry name" value="sCache_2"/>
</dbReference>
<dbReference type="GO" id="GO:0005886">
    <property type="term" value="C:plasma membrane"/>
    <property type="evidence" value="ECO:0007669"/>
    <property type="project" value="UniProtKB-SubCell"/>
</dbReference>
<keyword evidence="5 9" id="KW-0472">Membrane</keyword>
<gene>
    <name evidence="12" type="ORF">MNB_SM-5-1257</name>
</gene>
<keyword evidence="6" id="KW-0807">Transducer</keyword>
<evidence type="ECO:0000256" key="6">
    <source>
        <dbReference type="ARBA" id="ARBA00023224"/>
    </source>
</evidence>
<dbReference type="PANTHER" id="PTHR32089:SF114">
    <property type="entry name" value="METHYL-ACCEPTING CHEMOTAXIS PROTEIN MCPB"/>
    <property type="match status" value="1"/>
</dbReference>
<feature type="transmembrane region" description="Helical" evidence="9">
    <location>
        <begin position="350"/>
        <end position="373"/>
    </location>
</feature>
<comment type="similarity">
    <text evidence="7">Belongs to the methyl-accepting chemotaxis (MCP) protein family.</text>
</comment>
<evidence type="ECO:0000313" key="12">
    <source>
        <dbReference type="EMBL" id="SFV70449.1"/>
    </source>
</evidence>
<dbReference type="EMBL" id="FPHH01000144">
    <property type="protein sequence ID" value="SFV70449.1"/>
    <property type="molecule type" value="Genomic_DNA"/>
</dbReference>
<reference evidence="12" key="1">
    <citation type="submission" date="2016-10" db="EMBL/GenBank/DDBJ databases">
        <authorList>
            <person name="de Groot N.N."/>
        </authorList>
    </citation>
    <scope>NUCLEOTIDE SEQUENCE</scope>
</reference>
<keyword evidence="2" id="KW-1003">Cell membrane</keyword>
<evidence type="ECO:0000256" key="8">
    <source>
        <dbReference type="SAM" id="Coils"/>
    </source>
</evidence>
<evidence type="ECO:0000256" key="4">
    <source>
        <dbReference type="ARBA" id="ARBA00022989"/>
    </source>
</evidence>
<dbReference type="PROSITE" id="PS50885">
    <property type="entry name" value="HAMP"/>
    <property type="match status" value="1"/>
</dbReference>
<feature type="coiled-coil region" evidence="8">
    <location>
        <begin position="483"/>
        <end position="510"/>
    </location>
</feature>
<evidence type="ECO:0000256" key="7">
    <source>
        <dbReference type="ARBA" id="ARBA00029447"/>
    </source>
</evidence>
<dbReference type="Gene3D" id="3.30.450.20">
    <property type="entry name" value="PAS domain"/>
    <property type="match status" value="2"/>
</dbReference>
<dbReference type="SUPFAM" id="SSF58104">
    <property type="entry name" value="Methyl-accepting chemotaxis protein (MCP) signaling domain"/>
    <property type="match status" value="1"/>
</dbReference>
<keyword evidence="12" id="KW-0675">Receptor</keyword>
<comment type="subcellular location">
    <subcellularLocation>
        <location evidence="1">Cell membrane</location>
        <topology evidence="1">Multi-pass membrane protein</topology>
    </subcellularLocation>
</comment>
<organism evidence="12">
    <name type="scientific">hydrothermal vent metagenome</name>
    <dbReference type="NCBI Taxonomy" id="652676"/>
    <lineage>
        <taxon>unclassified sequences</taxon>
        <taxon>metagenomes</taxon>
        <taxon>ecological metagenomes</taxon>
    </lineage>
</organism>
<evidence type="ECO:0000256" key="2">
    <source>
        <dbReference type="ARBA" id="ARBA00022475"/>
    </source>
</evidence>
<dbReference type="Pfam" id="PF00015">
    <property type="entry name" value="MCPsignal"/>
    <property type="match status" value="1"/>
</dbReference>
<evidence type="ECO:0000259" key="11">
    <source>
        <dbReference type="PROSITE" id="PS50885"/>
    </source>
</evidence>